<dbReference type="PANTHER" id="PTHR33624">
    <property type="entry name" value="SIGMA FACTOR BINDING PROTEIN 1, CHLOROPLASTIC"/>
    <property type="match status" value="1"/>
</dbReference>
<dbReference type="InterPro" id="IPR039335">
    <property type="entry name" value="SIB1/2"/>
</dbReference>
<dbReference type="AlphaFoldDB" id="A0ABD2ZTI9"/>
<keyword evidence="3" id="KW-1185">Reference proteome</keyword>
<evidence type="ECO:0000313" key="2">
    <source>
        <dbReference type="EMBL" id="KAL3520938.1"/>
    </source>
</evidence>
<gene>
    <name evidence="2" type="ORF">ACH5RR_019087</name>
</gene>
<accession>A0ABD2ZTI9</accession>
<evidence type="ECO:0000313" key="3">
    <source>
        <dbReference type="Proteomes" id="UP001630127"/>
    </source>
</evidence>
<name>A0ABD2ZTI9_9GENT</name>
<dbReference type="EMBL" id="JBJUIK010000008">
    <property type="protein sequence ID" value="KAL3520938.1"/>
    <property type="molecule type" value="Genomic_DNA"/>
</dbReference>
<organism evidence="2 3">
    <name type="scientific">Cinchona calisaya</name>
    <dbReference type="NCBI Taxonomy" id="153742"/>
    <lineage>
        <taxon>Eukaryota</taxon>
        <taxon>Viridiplantae</taxon>
        <taxon>Streptophyta</taxon>
        <taxon>Embryophyta</taxon>
        <taxon>Tracheophyta</taxon>
        <taxon>Spermatophyta</taxon>
        <taxon>Magnoliopsida</taxon>
        <taxon>eudicotyledons</taxon>
        <taxon>Gunneridae</taxon>
        <taxon>Pentapetalae</taxon>
        <taxon>asterids</taxon>
        <taxon>lamiids</taxon>
        <taxon>Gentianales</taxon>
        <taxon>Rubiaceae</taxon>
        <taxon>Cinchonoideae</taxon>
        <taxon>Cinchoneae</taxon>
        <taxon>Cinchona</taxon>
    </lineage>
</organism>
<protein>
    <recommendedName>
        <fullName evidence="1">VQ domain-containing protein</fullName>
    </recommendedName>
</protein>
<reference evidence="2 3" key="1">
    <citation type="submission" date="2024-11" db="EMBL/GenBank/DDBJ databases">
        <title>A near-complete genome assembly of Cinchona calisaya.</title>
        <authorList>
            <person name="Lian D.C."/>
            <person name="Zhao X.W."/>
            <person name="Wei L."/>
        </authorList>
    </citation>
    <scope>NUCLEOTIDE SEQUENCE [LARGE SCALE GENOMIC DNA]</scope>
    <source>
        <tissue evidence="2">Nenye</tissue>
    </source>
</reference>
<proteinExistence type="predicted"/>
<feature type="domain" description="VQ" evidence="1">
    <location>
        <begin position="21"/>
        <end position="47"/>
    </location>
</feature>
<evidence type="ECO:0000259" key="1">
    <source>
        <dbReference type="Pfam" id="PF05678"/>
    </source>
</evidence>
<dbReference type="Pfam" id="PF05678">
    <property type="entry name" value="VQ"/>
    <property type="match status" value="1"/>
</dbReference>
<sequence length="112" mass="12483">MEIGNQMKKPSKEPLKVKYISSPVMVNAKSAAEFKAIVQELTGKDSSEDGHGQPINQGTSIHCGETNNYAKLGYREVERVQNDSSIVGNFGYEEDLFWKLSQSLSSCEFRYG</sequence>
<dbReference type="InterPro" id="IPR008889">
    <property type="entry name" value="VQ"/>
</dbReference>
<dbReference type="Proteomes" id="UP001630127">
    <property type="component" value="Unassembled WGS sequence"/>
</dbReference>
<dbReference type="PANTHER" id="PTHR33624:SF2">
    <property type="entry name" value="SIGMA FACTOR BINDING PROTEIN 1, CHLOROPLASTIC"/>
    <property type="match status" value="1"/>
</dbReference>
<comment type="caution">
    <text evidence="2">The sequence shown here is derived from an EMBL/GenBank/DDBJ whole genome shotgun (WGS) entry which is preliminary data.</text>
</comment>